<keyword evidence="2" id="KW-1185">Reference proteome</keyword>
<accession>A0A8X6FG35</accession>
<dbReference type="EMBL" id="BMAO01021946">
    <property type="protein sequence ID" value="GFQ78672.1"/>
    <property type="molecule type" value="Genomic_DNA"/>
</dbReference>
<organism evidence="1 2">
    <name type="scientific">Trichonephila clavata</name>
    <name type="common">Joro spider</name>
    <name type="synonym">Nephila clavata</name>
    <dbReference type="NCBI Taxonomy" id="2740835"/>
    <lineage>
        <taxon>Eukaryota</taxon>
        <taxon>Metazoa</taxon>
        <taxon>Ecdysozoa</taxon>
        <taxon>Arthropoda</taxon>
        <taxon>Chelicerata</taxon>
        <taxon>Arachnida</taxon>
        <taxon>Araneae</taxon>
        <taxon>Araneomorphae</taxon>
        <taxon>Entelegynae</taxon>
        <taxon>Araneoidea</taxon>
        <taxon>Nephilidae</taxon>
        <taxon>Trichonephila</taxon>
    </lineage>
</organism>
<gene>
    <name evidence="1" type="ORF">TNCT_53671</name>
</gene>
<comment type="caution">
    <text evidence="1">The sequence shown here is derived from an EMBL/GenBank/DDBJ whole genome shotgun (WGS) entry which is preliminary data.</text>
</comment>
<reference evidence="1" key="1">
    <citation type="submission" date="2020-07" db="EMBL/GenBank/DDBJ databases">
        <title>Multicomponent nature underlies the extraordinary mechanical properties of spider dragline silk.</title>
        <authorList>
            <person name="Kono N."/>
            <person name="Nakamura H."/>
            <person name="Mori M."/>
            <person name="Yoshida Y."/>
            <person name="Ohtoshi R."/>
            <person name="Malay A.D."/>
            <person name="Moran D.A.P."/>
            <person name="Tomita M."/>
            <person name="Numata K."/>
            <person name="Arakawa K."/>
        </authorList>
    </citation>
    <scope>NUCLEOTIDE SEQUENCE</scope>
</reference>
<dbReference type="AlphaFoldDB" id="A0A8X6FG35"/>
<evidence type="ECO:0000313" key="2">
    <source>
        <dbReference type="Proteomes" id="UP000887116"/>
    </source>
</evidence>
<dbReference type="Proteomes" id="UP000887116">
    <property type="component" value="Unassembled WGS sequence"/>
</dbReference>
<proteinExistence type="predicted"/>
<protein>
    <submittedName>
        <fullName evidence="1">Uncharacterized protein</fullName>
    </submittedName>
</protein>
<evidence type="ECO:0000313" key="1">
    <source>
        <dbReference type="EMBL" id="GFQ78672.1"/>
    </source>
</evidence>
<sequence length="108" mass="12248">MSRNSELEYNIAEADAASNGLKVSSSLGEHFKNHLSPSRTPIAWSAPMAGFLSGQQQIATECSIIQKDMNSFRTDLEFEEKEEEYGYGKDLKIEKENMERIVDKVLWT</sequence>
<name>A0A8X6FG35_TRICU</name>